<reference evidence="2" key="1">
    <citation type="submission" date="2022-12" db="EMBL/GenBank/DDBJ databases">
        <authorList>
            <person name="Petersen C."/>
        </authorList>
    </citation>
    <scope>NUCLEOTIDE SEQUENCE</scope>
    <source>
        <strain evidence="2">IBT 21472</strain>
    </source>
</reference>
<dbReference type="SUPFAM" id="SSF49482">
    <property type="entry name" value="Aromatic compound dioxygenase"/>
    <property type="match status" value="1"/>
</dbReference>
<gene>
    <name evidence="2" type="ORF">N7476_006375</name>
</gene>
<dbReference type="PANTHER" id="PTHR34315:SF4">
    <property type="entry name" value="INTRADIOL RING-CLEAVAGE DIOXYGENASES DOMAIN-CONTAINING PROTEIN"/>
    <property type="match status" value="1"/>
</dbReference>
<organism evidence="2 3">
    <name type="scientific">Penicillium atrosanguineum</name>
    <dbReference type="NCBI Taxonomy" id="1132637"/>
    <lineage>
        <taxon>Eukaryota</taxon>
        <taxon>Fungi</taxon>
        <taxon>Dikarya</taxon>
        <taxon>Ascomycota</taxon>
        <taxon>Pezizomycotina</taxon>
        <taxon>Eurotiomycetes</taxon>
        <taxon>Eurotiomycetidae</taxon>
        <taxon>Eurotiales</taxon>
        <taxon>Aspergillaceae</taxon>
        <taxon>Penicillium</taxon>
    </lineage>
</organism>
<feature type="domain" description="Intradiol ring-cleavage dioxygenases" evidence="1">
    <location>
        <begin position="51"/>
        <end position="128"/>
    </location>
</feature>
<proteinExistence type="predicted"/>
<protein>
    <submittedName>
        <fullName evidence="2">Intradiol ring-cleavage dioxygenase</fullName>
    </submittedName>
</protein>
<evidence type="ECO:0000259" key="1">
    <source>
        <dbReference type="Pfam" id="PF00775"/>
    </source>
</evidence>
<dbReference type="Proteomes" id="UP001147746">
    <property type="component" value="Unassembled WGS sequence"/>
</dbReference>
<dbReference type="EMBL" id="JAPZBO010000005">
    <property type="protein sequence ID" value="KAJ5316068.1"/>
    <property type="molecule type" value="Genomic_DNA"/>
</dbReference>
<evidence type="ECO:0000313" key="3">
    <source>
        <dbReference type="Proteomes" id="UP001147746"/>
    </source>
</evidence>
<keyword evidence="3" id="KW-1185">Reference proteome</keyword>
<accession>A0A9W9U4Z1</accession>
<sequence>MAIDPGQGAESEVWHGQNTTYLIHTETPFFSTTRNDTCGLTPEVTQGPYTLRQDMTEDQVGVPLWLDIGVLDMATCEPLEDFLVDMWHCNATGSYSGFTGLSPNASFLELLRQLNINESDYEIGVTDPHTDKPTWLRVMWPINRNGMMEMKTIFPGFYIERSIHIHVQVHTDWNLRENGTLTTGNTVSTGQLGFDEALEENIMSLEPYSSHTQINRPTNAGDSMYSYDTVGGFSPPIDVIPVDVKNVTNGMIGYITLGKDTTAIKHGDNYVGDS</sequence>
<comment type="caution">
    <text evidence="2">The sequence shown here is derived from an EMBL/GenBank/DDBJ whole genome shotgun (WGS) entry which is preliminary data.</text>
</comment>
<dbReference type="Gene3D" id="2.60.130.10">
    <property type="entry name" value="Aromatic compound dioxygenase"/>
    <property type="match status" value="1"/>
</dbReference>
<dbReference type="AlphaFoldDB" id="A0A9W9U4Z1"/>
<name>A0A9W9U4Z1_9EURO</name>
<keyword evidence="2" id="KW-0223">Dioxygenase</keyword>
<dbReference type="InterPro" id="IPR000627">
    <property type="entry name" value="Intradiol_dOase_C"/>
</dbReference>
<dbReference type="GO" id="GO:0005506">
    <property type="term" value="F:iron ion binding"/>
    <property type="evidence" value="ECO:0007669"/>
    <property type="project" value="InterPro"/>
</dbReference>
<dbReference type="Pfam" id="PF00775">
    <property type="entry name" value="Dioxygenase_C"/>
    <property type="match status" value="1"/>
</dbReference>
<dbReference type="PANTHER" id="PTHR34315">
    <property type="match status" value="1"/>
</dbReference>
<evidence type="ECO:0000313" key="2">
    <source>
        <dbReference type="EMBL" id="KAJ5316068.1"/>
    </source>
</evidence>
<keyword evidence="2" id="KW-0560">Oxidoreductase</keyword>
<dbReference type="GO" id="GO:0016702">
    <property type="term" value="F:oxidoreductase activity, acting on single donors with incorporation of molecular oxygen, incorporation of two atoms of oxygen"/>
    <property type="evidence" value="ECO:0007669"/>
    <property type="project" value="InterPro"/>
</dbReference>
<dbReference type="InterPro" id="IPR015889">
    <property type="entry name" value="Intradiol_dOase_core"/>
</dbReference>
<reference evidence="2" key="2">
    <citation type="journal article" date="2023" name="IMA Fungus">
        <title>Comparative genomic study of the Penicillium genus elucidates a diverse pangenome and 15 lateral gene transfer events.</title>
        <authorList>
            <person name="Petersen C."/>
            <person name="Sorensen T."/>
            <person name="Nielsen M.R."/>
            <person name="Sondergaard T.E."/>
            <person name="Sorensen J.L."/>
            <person name="Fitzpatrick D.A."/>
            <person name="Frisvad J.C."/>
            <person name="Nielsen K.L."/>
        </authorList>
    </citation>
    <scope>NUCLEOTIDE SEQUENCE</scope>
    <source>
        <strain evidence="2">IBT 21472</strain>
    </source>
</reference>